<name>A0A653LHJ9_BACAB</name>
<gene>
    <name evidence="1" type="ORF">BACI348_110069</name>
</gene>
<dbReference type="EMBL" id="CABWLH010000003">
    <property type="protein sequence ID" value="VXA91411.1"/>
    <property type="molecule type" value="Genomic_DNA"/>
</dbReference>
<sequence>MCQYKTILKQENVSSIGVKTQKDKKFAQVKIIGKLFQKNLYKI</sequence>
<proteinExistence type="predicted"/>
<evidence type="ECO:0000313" key="1">
    <source>
        <dbReference type="EMBL" id="VXA91411.1"/>
    </source>
</evidence>
<dbReference type="Proteomes" id="UP000433089">
    <property type="component" value="Unassembled WGS sequence"/>
</dbReference>
<accession>A0A653LHJ9</accession>
<evidence type="ECO:0000313" key="2">
    <source>
        <dbReference type="Proteomes" id="UP000433089"/>
    </source>
</evidence>
<protein>
    <submittedName>
        <fullName evidence="1">Uncharacterized protein</fullName>
    </submittedName>
</protein>
<organism evidence="1 2">
    <name type="scientific">Bacillus altitudinis</name>
    <dbReference type="NCBI Taxonomy" id="293387"/>
    <lineage>
        <taxon>Bacteria</taxon>
        <taxon>Bacillati</taxon>
        <taxon>Bacillota</taxon>
        <taxon>Bacilli</taxon>
        <taxon>Bacillales</taxon>
        <taxon>Bacillaceae</taxon>
        <taxon>Bacillus</taxon>
    </lineage>
</organism>
<reference evidence="1 2" key="1">
    <citation type="submission" date="2019-10" db="EMBL/GenBank/DDBJ databases">
        <authorList>
            <person name="Karimi E."/>
        </authorList>
    </citation>
    <scope>NUCLEOTIDE SEQUENCE [LARGE SCALE GENOMIC DNA]</scope>
    <source>
        <strain evidence="1">Bacillus sp. 348</strain>
    </source>
</reference>
<dbReference type="AlphaFoldDB" id="A0A653LHJ9"/>